<organism evidence="9 10">
    <name type="scientific">Thanatephorus cucumeris (strain AG1-IB / isolate 7/3/14)</name>
    <name type="common">Lettuce bottom rot fungus</name>
    <name type="synonym">Rhizoctonia solani</name>
    <dbReference type="NCBI Taxonomy" id="1108050"/>
    <lineage>
        <taxon>Eukaryota</taxon>
        <taxon>Fungi</taxon>
        <taxon>Dikarya</taxon>
        <taxon>Basidiomycota</taxon>
        <taxon>Agaricomycotina</taxon>
        <taxon>Agaricomycetes</taxon>
        <taxon>Cantharellales</taxon>
        <taxon>Ceratobasidiaceae</taxon>
        <taxon>Rhizoctonia</taxon>
        <taxon>Rhizoctonia solani AG-1</taxon>
    </lineage>
</organism>
<keyword evidence="4 6" id="KW-1133">Transmembrane helix</keyword>
<comment type="caution">
    <text evidence="9">The sequence shown here is derived from an EMBL/GenBank/DDBJ whole genome shotgun (WGS) entry which is preliminary data.</text>
</comment>
<dbReference type="HOGENOM" id="CLU_1003097_0_0_1"/>
<evidence type="ECO:0000313" key="9">
    <source>
        <dbReference type="EMBL" id="CCO35885.1"/>
    </source>
</evidence>
<dbReference type="AlphaFoldDB" id="M5C9X6"/>
<evidence type="ECO:0000256" key="2">
    <source>
        <dbReference type="ARBA" id="ARBA00022448"/>
    </source>
</evidence>
<feature type="transmembrane region" description="Helical" evidence="6">
    <location>
        <begin position="200"/>
        <end position="221"/>
    </location>
</feature>
<dbReference type="GO" id="GO:0005524">
    <property type="term" value="F:ATP binding"/>
    <property type="evidence" value="ECO:0007669"/>
    <property type="project" value="InterPro"/>
</dbReference>
<evidence type="ECO:0000259" key="8">
    <source>
        <dbReference type="Pfam" id="PF06422"/>
    </source>
</evidence>
<comment type="subcellular location">
    <subcellularLocation>
        <location evidence="1">Membrane</location>
        <topology evidence="1">Multi-pass membrane protein</topology>
    </subcellularLocation>
</comment>
<sequence>MMQGRPILYKQLSYRFYRGSALSVAQTITDIPLTAARILLFCIIIYFMSGLERSAGAFFTFYLFTYTTFLAMTAFFRLIGIVCSGYDVAARLAAVLITLMVVYAGYMIPVYSMKRWLFWIWYLNPLNYGFASMMENEFYRIDLQCVGNYIIPRNVGDLTKYPTELGPNQACTLPGASPGNSLVSGDAYMATSFEYRQKDIWRNFGILVLFFVAFVVLQIVAMEKFQ</sequence>
<feature type="transmembrane region" description="Helical" evidence="6">
    <location>
        <begin position="88"/>
        <end position="110"/>
    </location>
</feature>
<feature type="domain" description="ABC-2 type transporter transmembrane" evidence="7">
    <location>
        <begin position="2"/>
        <end position="138"/>
    </location>
</feature>
<evidence type="ECO:0000256" key="5">
    <source>
        <dbReference type="ARBA" id="ARBA00023136"/>
    </source>
</evidence>
<evidence type="ECO:0000256" key="4">
    <source>
        <dbReference type="ARBA" id="ARBA00022989"/>
    </source>
</evidence>
<protein>
    <submittedName>
        <fullName evidence="9">Rhizoctonia solani AG1-IB WGS project CAOJ00000000 data, isolate 7/3/14, contig 21548</fullName>
    </submittedName>
</protein>
<keyword evidence="5 6" id="KW-0472">Membrane</keyword>
<dbReference type="Pfam" id="PF06422">
    <property type="entry name" value="PDR_CDR"/>
    <property type="match status" value="1"/>
</dbReference>
<evidence type="ECO:0000259" key="7">
    <source>
        <dbReference type="Pfam" id="PF01061"/>
    </source>
</evidence>
<dbReference type="InterPro" id="IPR010929">
    <property type="entry name" value="PDR_CDR_ABC"/>
</dbReference>
<dbReference type="Pfam" id="PF01061">
    <property type="entry name" value="ABC2_membrane"/>
    <property type="match status" value="1"/>
</dbReference>
<keyword evidence="3 6" id="KW-0812">Transmembrane</keyword>
<name>M5C9X6_THACB</name>
<evidence type="ECO:0000256" key="6">
    <source>
        <dbReference type="SAM" id="Phobius"/>
    </source>
</evidence>
<accession>M5C9X6</accession>
<dbReference type="GO" id="GO:0016020">
    <property type="term" value="C:membrane"/>
    <property type="evidence" value="ECO:0007669"/>
    <property type="project" value="UniProtKB-SubCell"/>
</dbReference>
<reference evidence="9 10" key="1">
    <citation type="journal article" date="2013" name="J. Biotechnol.">
        <title>Establishment and interpretation of the genome sequence of the phytopathogenic fungus Rhizoctonia solani AG1-IB isolate 7/3/14.</title>
        <authorList>
            <person name="Wibberg D.W."/>
            <person name="Jelonek L.J."/>
            <person name="Rupp O.R."/>
            <person name="Hennig M.H."/>
            <person name="Eikmeyer F.E."/>
            <person name="Goesmann A.G."/>
            <person name="Hartmann A.H."/>
            <person name="Borriss R.B."/>
            <person name="Grosch R.G."/>
            <person name="Puehler A.P."/>
            <person name="Schlueter A.S."/>
        </authorList>
    </citation>
    <scope>NUCLEOTIDE SEQUENCE [LARGE SCALE GENOMIC DNA]</scope>
    <source>
        <strain evidence="10">AG1-IB / isolate 7/3/14</strain>
    </source>
</reference>
<feature type="domain" description="CDR ABC transporter" evidence="8">
    <location>
        <begin position="160"/>
        <end position="225"/>
    </location>
</feature>
<dbReference type="InterPro" id="IPR013525">
    <property type="entry name" value="ABC2_TM"/>
</dbReference>
<evidence type="ECO:0000313" key="10">
    <source>
        <dbReference type="Proteomes" id="UP000012065"/>
    </source>
</evidence>
<proteinExistence type="predicted"/>
<dbReference type="PANTHER" id="PTHR19241">
    <property type="entry name" value="ATP-BINDING CASSETTE TRANSPORTER"/>
    <property type="match status" value="1"/>
</dbReference>
<evidence type="ECO:0000256" key="1">
    <source>
        <dbReference type="ARBA" id="ARBA00004141"/>
    </source>
</evidence>
<dbReference type="EMBL" id="CAOJ01015216">
    <property type="protein sequence ID" value="CCO35885.1"/>
    <property type="molecule type" value="Genomic_DNA"/>
</dbReference>
<dbReference type="Proteomes" id="UP000012065">
    <property type="component" value="Unassembled WGS sequence"/>
</dbReference>
<gene>
    <name evidence="9" type="ORF">BN14_10006</name>
</gene>
<keyword evidence="2" id="KW-0813">Transport</keyword>
<evidence type="ECO:0000256" key="3">
    <source>
        <dbReference type="ARBA" id="ARBA00022692"/>
    </source>
</evidence>
<dbReference type="GO" id="GO:0140359">
    <property type="term" value="F:ABC-type transporter activity"/>
    <property type="evidence" value="ECO:0007669"/>
    <property type="project" value="InterPro"/>
</dbReference>
<feature type="transmembrane region" description="Helical" evidence="6">
    <location>
        <begin position="21"/>
        <end position="49"/>
    </location>
</feature>
<feature type="transmembrane region" description="Helical" evidence="6">
    <location>
        <begin position="55"/>
        <end position="76"/>
    </location>
</feature>